<comment type="caution">
    <text evidence="3">The sequence shown here is derived from an EMBL/GenBank/DDBJ whole genome shotgun (WGS) entry which is preliminary data.</text>
</comment>
<name>A0ABU2ZUN8_9ALTE</name>
<evidence type="ECO:0000259" key="1">
    <source>
        <dbReference type="PROSITE" id="PS50883"/>
    </source>
</evidence>
<feature type="domain" description="EAL" evidence="1">
    <location>
        <begin position="1"/>
        <end position="206"/>
    </location>
</feature>
<dbReference type="SUPFAM" id="SSF109604">
    <property type="entry name" value="HD-domain/PDEase-like"/>
    <property type="match status" value="1"/>
</dbReference>
<protein>
    <submittedName>
        <fullName evidence="3">EAL domain-containing protein</fullName>
    </submittedName>
</protein>
<dbReference type="PANTHER" id="PTHR33525">
    <property type="match status" value="1"/>
</dbReference>
<gene>
    <name evidence="3" type="ORF">RM552_14360</name>
</gene>
<dbReference type="InterPro" id="IPR035919">
    <property type="entry name" value="EAL_sf"/>
</dbReference>
<dbReference type="Pfam" id="PF00563">
    <property type="entry name" value="EAL"/>
    <property type="match status" value="1"/>
</dbReference>
<dbReference type="InterPro" id="IPR052340">
    <property type="entry name" value="RNase_Y/CdgJ"/>
</dbReference>
<evidence type="ECO:0000259" key="2">
    <source>
        <dbReference type="PROSITE" id="PS51833"/>
    </source>
</evidence>
<dbReference type="PROSITE" id="PS51833">
    <property type="entry name" value="HDOD"/>
    <property type="match status" value="1"/>
</dbReference>
<dbReference type="RefSeq" id="WP_311369562.1">
    <property type="nucleotide sequence ID" value="NZ_JAVRHX010000005.1"/>
</dbReference>
<keyword evidence="4" id="KW-1185">Reference proteome</keyword>
<feature type="non-terminal residue" evidence="3">
    <location>
        <position position="330"/>
    </location>
</feature>
<dbReference type="Proteomes" id="UP001253545">
    <property type="component" value="Unassembled WGS sequence"/>
</dbReference>
<dbReference type="CDD" id="cd01948">
    <property type="entry name" value="EAL"/>
    <property type="match status" value="1"/>
</dbReference>
<proteinExistence type="predicted"/>
<dbReference type="InterPro" id="IPR013976">
    <property type="entry name" value="HDOD"/>
</dbReference>
<sequence length="330" mass="37556">MFAYVARQAIYNKAKQVFGYELLFRDGIKNCFPDVDPDEATSSMLAGSHLSVGVETITHNKVAFINFHTDTIINRFPSTLDPLNVVIEIIETVEVTPELIEACKQIKKQGYRIALDDYDFSPNWERLMQYVDYIKFEVQMIDLQNAKQQAILKKFKERGITLVVERVETHEEFELFNAAGFDFFQGYFLSKPEMVKHKNIDVSMTSIIELLSISASADFDARKVVDIFEKDVGLTFKLMRFINNPTVNKKNNIESVTHAINFLGQNEMKKFIALLALANLKGNKPEDLLVSSLTRARFCRQLSAKIGVAEDPPNGFMLGLFSRIDALLDT</sequence>
<evidence type="ECO:0000313" key="3">
    <source>
        <dbReference type="EMBL" id="MDT0596034.1"/>
    </source>
</evidence>
<reference evidence="3 4" key="1">
    <citation type="submission" date="2023-09" db="EMBL/GenBank/DDBJ databases">
        <authorList>
            <person name="Rey-Velasco X."/>
        </authorList>
    </citation>
    <scope>NUCLEOTIDE SEQUENCE [LARGE SCALE GENOMIC DNA]</scope>
    <source>
        <strain evidence="3 4">P117</strain>
    </source>
</reference>
<dbReference type="Pfam" id="PF08668">
    <property type="entry name" value="HDOD"/>
    <property type="match status" value="1"/>
</dbReference>
<dbReference type="Gene3D" id="3.20.20.450">
    <property type="entry name" value="EAL domain"/>
    <property type="match status" value="1"/>
</dbReference>
<organism evidence="3 4">
    <name type="scientific">Glaciecola petra</name>
    <dbReference type="NCBI Taxonomy" id="3075602"/>
    <lineage>
        <taxon>Bacteria</taxon>
        <taxon>Pseudomonadati</taxon>
        <taxon>Pseudomonadota</taxon>
        <taxon>Gammaproteobacteria</taxon>
        <taxon>Alteromonadales</taxon>
        <taxon>Alteromonadaceae</taxon>
        <taxon>Glaciecola</taxon>
    </lineage>
</organism>
<dbReference type="PANTHER" id="PTHR33525:SF4">
    <property type="entry name" value="CYCLIC DI-GMP PHOSPHODIESTERASE CDGJ"/>
    <property type="match status" value="1"/>
</dbReference>
<feature type="domain" description="HDOD" evidence="2">
    <location>
        <begin position="200"/>
        <end position="330"/>
    </location>
</feature>
<dbReference type="SUPFAM" id="SSF141868">
    <property type="entry name" value="EAL domain-like"/>
    <property type="match status" value="1"/>
</dbReference>
<dbReference type="Gene3D" id="1.10.3210.10">
    <property type="entry name" value="Hypothetical protein af1432"/>
    <property type="match status" value="1"/>
</dbReference>
<evidence type="ECO:0000313" key="4">
    <source>
        <dbReference type="Proteomes" id="UP001253545"/>
    </source>
</evidence>
<dbReference type="PROSITE" id="PS50883">
    <property type="entry name" value="EAL"/>
    <property type="match status" value="1"/>
</dbReference>
<accession>A0ABU2ZUN8</accession>
<dbReference type="EMBL" id="JAVRHX010000005">
    <property type="protein sequence ID" value="MDT0596034.1"/>
    <property type="molecule type" value="Genomic_DNA"/>
</dbReference>
<dbReference type="InterPro" id="IPR001633">
    <property type="entry name" value="EAL_dom"/>
</dbReference>